<dbReference type="GeneID" id="113991144"/>
<feature type="region of interest" description="Disordered" evidence="1">
    <location>
        <begin position="226"/>
        <end position="251"/>
    </location>
</feature>
<feature type="region of interest" description="Disordered" evidence="1">
    <location>
        <begin position="367"/>
        <end position="574"/>
    </location>
</feature>
<dbReference type="AlphaFoldDB" id="A0A7R5L6M2"/>
<evidence type="ECO:0000313" key="3">
    <source>
        <dbReference type="RefSeq" id="XP_039246294.1"/>
    </source>
</evidence>
<protein>
    <submittedName>
        <fullName evidence="3">Misshapen-like kinase 1</fullName>
    </submittedName>
</protein>
<evidence type="ECO:0000313" key="2">
    <source>
        <dbReference type="Proteomes" id="UP000504627"/>
    </source>
</evidence>
<feature type="compositionally biased region" description="Low complexity" evidence="1">
    <location>
        <begin position="417"/>
        <end position="428"/>
    </location>
</feature>
<organism evidence="2 3">
    <name type="scientific">Pipra filicauda</name>
    <name type="common">Wire-tailed manakin</name>
    <dbReference type="NCBI Taxonomy" id="649802"/>
    <lineage>
        <taxon>Eukaryota</taxon>
        <taxon>Metazoa</taxon>
        <taxon>Chordata</taxon>
        <taxon>Craniata</taxon>
        <taxon>Vertebrata</taxon>
        <taxon>Euteleostomi</taxon>
        <taxon>Archelosauria</taxon>
        <taxon>Archosauria</taxon>
        <taxon>Dinosauria</taxon>
        <taxon>Saurischia</taxon>
        <taxon>Theropoda</taxon>
        <taxon>Coelurosauria</taxon>
        <taxon>Aves</taxon>
        <taxon>Neognathae</taxon>
        <taxon>Neoaves</taxon>
        <taxon>Telluraves</taxon>
        <taxon>Australaves</taxon>
        <taxon>Passeriformes</taxon>
        <taxon>Pipridae</taxon>
        <taxon>Pipra</taxon>
    </lineage>
</organism>
<feature type="compositionally biased region" description="Basic and acidic residues" evidence="1">
    <location>
        <begin position="372"/>
        <end position="389"/>
    </location>
</feature>
<feature type="compositionally biased region" description="Basic and acidic residues" evidence="1">
    <location>
        <begin position="429"/>
        <end position="446"/>
    </location>
</feature>
<dbReference type="Proteomes" id="UP000504627">
    <property type="component" value="Unplaced"/>
</dbReference>
<sequence>RIDRQRELEVEVSERRSRQTRDRGERGVIIDQRETRELEEDGRRERESVRYERTRDTRAAAAAEADVKIHREIRELEPREELRRRERDREVEERRVCRRRDREEPILERRIDHQRELELEVSERRSRQTRDREERGVTIDQRETRELEEDGRRERESVRYERTRDTRAAAAEADVKIHREIRELEPREELRRRERPREEEERRVCRRRDREEPVLERRIDQQQELEVEVSERRSRQTRDREERGVTIDRRETRNETTLEVLEEEQEVDEGRSLFQTVEVDNRDLFPPGEEGPVSDLRVRYVPADPAERPEVRVVPQPCDPQTIAYLVHVIQNGRDPSAATYEIVCQQPGEPGRPLCVRKCFVSAKPPTVPCDRSHRPEPPPRGDQREPGELQVPPSSCQENTRELGGERAGAGGKEGAPQAAAPQPEAVKGDPCRAKTKEVPDTEKNQPQGDGSRATREKVPQEPGSSCQVREHEDRKAKSCPPLLQAPDADGSRPRAPRREGTGRARQDVELLPPEKSCQEETCKRSPRQGGDAQLAREEEPRPGTKQSQGTPGLPSSREEPGGPAGDGAKAS</sequence>
<feature type="compositionally biased region" description="Basic and acidic residues" evidence="1">
    <location>
        <begin position="492"/>
        <end position="511"/>
    </location>
</feature>
<dbReference type="RefSeq" id="XP_039246294.1">
    <property type="nucleotide sequence ID" value="XM_039390360.1"/>
</dbReference>
<feature type="compositionally biased region" description="Basic and acidic residues" evidence="1">
    <location>
        <begin position="229"/>
        <end position="251"/>
    </location>
</feature>
<proteinExistence type="predicted"/>
<accession>A0A7R5L6M2</accession>
<gene>
    <name evidence="3" type="primary">LOC113991144</name>
</gene>
<feature type="region of interest" description="Disordered" evidence="1">
    <location>
        <begin position="118"/>
        <end position="208"/>
    </location>
</feature>
<feature type="non-terminal residue" evidence="3">
    <location>
        <position position="1"/>
    </location>
</feature>
<dbReference type="InParanoid" id="A0A7R5L6M2"/>
<evidence type="ECO:0000256" key="1">
    <source>
        <dbReference type="SAM" id="MobiDB-lite"/>
    </source>
</evidence>
<feature type="region of interest" description="Disordered" evidence="1">
    <location>
        <begin position="37"/>
        <end position="57"/>
    </location>
</feature>
<keyword evidence="2" id="KW-1185">Reference proteome</keyword>
<reference evidence="3" key="1">
    <citation type="submission" date="2025-08" db="UniProtKB">
        <authorList>
            <consortium name="RefSeq"/>
        </authorList>
    </citation>
    <scope>IDENTIFICATION</scope>
    <source>
        <tissue evidence="3">Muscle</tissue>
    </source>
</reference>
<name>A0A7R5L6M2_9PASS</name>